<comment type="caution">
    <text evidence="2">The sequence shown here is derived from an EMBL/GenBank/DDBJ whole genome shotgun (WGS) entry which is preliminary data.</text>
</comment>
<dbReference type="InterPro" id="IPR036582">
    <property type="entry name" value="Mao_N_sf"/>
</dbReference>
<name>A0A398CEQ6_9BACL</name>
<dbReference type="EMBL" id="QXJM01000040">
    <property type="protein sequence ID" value="RIE01193.1"/>
    <property type="molecule type" value="Genomic_DNA"/>
</dbReference>
<keyword evidence="3" id="KW-1185">Reference proteome</keyword>
<evidence type="ECO:0000256" key="1">
    <source>
        <dbReference type="SAM" id="SignalP"/>
    </source>
</evidence>
<dbReference type="RefSeq" id="WP_147355922.1">
    <property type="nucleotide sequence ID" value="NZ_JBHSOV010000041.1"/>
</dbReference>
<dbReference type="SUPFAM" id="SSF55383">
    <property type="entry name" value="Copper amine oxidase, domain N"/>
    <property type="match status" value="1"/>
</dbReference>
<organism evidence="2 3">
    <name type="scientific">Cohnella faecalis</name>
    <dbReference type="NCBI Taxonomy" id="2315694"/>
    <lineage>
        <taxon>Bacteria</taxon>
        <taxon>Bacillati</taxon>
        <taxon>Bacillota</taxon>
        <taxon>Bacilli</taxon>
        <taxon>Bacillales</taxon>
        <taxon>Paenibacillaceae</taxon>
        <taxon>Cohnella</taxon>
    </lineage>
</organism>
<feature type="chain" id="PRO_5017215629" evidence="1">
    <location>
        <begin position="23"/>
        <end position="361"/>
    </location>
</feature>
<protein>
    <submittedName>
        <fullName evidence="2">Uncharacterized protein</fullName>
    </submittedName>
</protein>
<proteinExistence type="predicted"/>
<keyword evidence="1" id="KW-0732">Signal</keyword>
<dbReference type="Gene3D" id="2.60.40.4070">
    <property type="match status" value="1"/>
</dbReference>
<dbReference type="AlphaFoldDB" id="A0A398CEQ6"/>
<feature type="signal peptide" evidence="1">
    <location>
        <begin position="1"/>
        <end position="22"/>
    </location>
</feature>
<dbReference type="Proteomes" id="UP000266340">
    <property type="component" value="Unassembled WGS sequence"/>
</dbReference>
<reference evidence="2 3" key="1">
    <citation type="submission" date="2018-09" db="EMBL/GenBank/DDBJ databases">
        <title>Cohnella cavernae sp. nov., isolated from a karst cave.</title>
        <authorList>
            <person name="Zhu H."/>
        </authorList>
    </citation>
    <scope>NUCLEOTIDE SEQUENCE [LARGE SCALE GENOMIC DNA]</scope>
    <source>
        <strain evidence="2 3">K2E09-144</strain>
    </source>
</reference>
<evidence type="ECO:0000313" key="2">
    <source>
        <dbReference type="EMBL" id="RIE01193.1"/>
    </source>
</evidence>
<sequence>MKRFIMGLICGLALSGASIAVAAVSNEVKATLFPSELRFYIDGKDNTGTEEVSVLKYNNRMYIPLRVFAEKLGSTVDYHAPKPGDTWASVDIFKVDDRDLTVRDTAGYVGMGHVDVQFAEHPTYLVSTPQITGAVKFYKTIPKGKQVVVAVLDKDNQQVAVTEPIQLRSRAVGDMAAGEVATFETNFPYVNPVEGYKLQARLVDETSWTYEQIDGVIQGAGGMTGNPLGVSIGSEHEVKKGQPVEIKVHMVNLSDSDTIVLSQPVSLEVQITKRNGDSQQLIRTLRTAPLTGTIYWRQGSAFTKLVWDQKDDKGRAVPAGEYTASIVLPTKAVGAAIKKPNTTQEYTIDSSMQTQFPIVIQ</sequence>
<dbReference type="OrthoDB" id="2597123at2"/>
<accession>A0A398CEQ6</accession>
<evidence type="ECO:0000313" key="3">
    <source>
        <dbReference type="Proteomes" id="UP000266340"/>
    </source>
</evidence>
<gene>
    <name evidence="2" type="ORF">D3H35_22610</name>
</gene>